<dbReference type="EMBL" id="SPQS01000016">
    <property type="protein sequence ID" value="TFV71688.1"/>
    <property type="molecule type" value="Genomic_DNA"/>
</dbReference>
<evidence type="ECO:0000313" key="3">
    <source>
        <dbReference type="Proteomes" id="UP000297700"/>
    </source>
</evidence>
<keyword evidence="1" id="KW-1133">Transmembrane helix</keyword>
<reference evidence="2 3" key="1">
    <citation type="submission" date="2019-03" db="EMBL/GenBank/DDBJ databases">
        <title>Bradyrhizobium strains diversity.</title>
        <authorList>
            <person name="Urquiaga M.C.O."/>
            <person name="Hungria M."/>
            <person name="Delamuta J.R.M."/>
            <person name="Klepa M.S."/>
        </authorList>
    </citation>
    <scope>NUCLEOTIDE SEQUENCE [LARGE SCALE GENOMIC DNA]</scope>
    <source>
        <strain evidence="2 3">CNPSo 3426</strain>
    </source>
</reference>
<comment type="caution">
    <text evidence="2">The sequence shown here is derived from an EMBL/GenBank/DDBJ whole genome shotgun (WGS) entry which is preliminary data.</text>
</comment>
<protein>
    <submittedName>
        <fullName evidence="2">Uncharacterized protein</fullName>
    </submittedName>
</protein>
<feature type="transmembrane region" description="Helical" evidence="1">
    <location>
        <begin position="36"/>
        <end position="55"/>
    </location>
</feature>
<name>A0A4Y9NWS6_9BRAD</name>
<organism evidence="2 3">
    <name type="scientific">Bradyrhizobium frederickii</name>
    <dbReference type="NCBI Taxonomy" id="2560054"/>
    <lineage>
        <taxon>Bacteria</taxon>
        <taxon>Pseudomonadati</taxon>
        <taxon>Pseudomonadota</taxon>
        <taxon>Alphaproteobacteria</taxon>
        <taxon>Hyphomicrobiales</taxon>
        <taxon>Nitrobacteraceae</taxon>
        <taxon>Bradyrhizobium</taxon>
    </lineage>
</organism>
<dbReference type="AlphaFoldDB" id="A0A4Y9NWS6"/>
<dbReference type="RefSeq" id="WP_135165967.1">
    <property type="nucleotide sequence ID" value="NZ_SPQS01000016.1"/>
</dbReference>
<gene>
    <name evidence="2" type="ORF">E4K64_25510</name>
</gene>
<evidence type="ECO:0000313" key="2">
    <source>
        <dbReference type="EMBL" id="TFV71688.1"/>
    </source>
</evidence>
<sequence length="212" mass="23557">MRKGEWPGIATAVGCLLLLALAIVGSKDSFHLKDWQTTIAAIVAFCGAVIAYQGVMARIDYDRSVVSDADLRRKFGIATRLQFAMHVIGMEVALNLSQLRSQPPHFNLTRLEALFTRELEETWENLEHLPSSIVYNVGQARAAFYDIQLFSIIDPKDPAWLPDTDGGAPKIISKIIRAHEHLAELSKVLHKQLSSYGAGLSSEGRNVKLFDR</sequence>
<keyword evidence="1" id="KW-0812">Transmembrane</keyword>
<keyword evidence="1" id="KW-0472">Membrane</keyword>
<evidence type="ECO:0000256" key="1">
    <source>
        <dbReference type="SAM" id="Phobius"/>
    </source>
</evidence>
<proteinExistence type="predicted"/>
<accession>A0A4Y9NWS6</accession>
<dbReference type="Proteomes" id="UP000297700">
    <property type="component" value="Unassembled WGS sequence"/>
</dbReference>